<dbReference type="InterPro" id="IPR001958">
    <property type="entry name" value="Tet-R_TetA/multi-R_MdtG-like"/>
</dbReference>
<keyword evidence="9" id="KW-1185">Reference proteome</keyword>
<dbReference type="PANTHER" id="PTHR23504:SF15">
    <property type="entry name" value="MAJOR FACILITATOR SUPERFAMILY (MFS) PROFILE DOMAIN-CONTAINING PROTEIN"/>
    <property type="match status" value="1"/>
</dbReference>
<proteinExistence type="predicted"/>
<feature type="transmembrane region" description="Helical" evidence="6">
    <location>
        <begin position="87"/>
        <end position="105"/>
    </location>
</feature>
<dbReference type="Proteomes" id="UP001189429">
    <property type="component" value="Unassembled WGS sequence"/>
</dbReference>
<comment type="caution">
    <text evidence="8">The sequence shown here is derived from an EMBL/GenBank/DDBJ whole genome shotgun (WGS) entry which is preliminary data.</text>
</comment>
<protein>
    <recommendedName>
        <fullName evidence="7">Major facilitator superfamily (MFS) profile domain-containing protein</fullName>
    </recommendedName>
</protein>
<evidence type="ECO:0000259" key="7">
    <source>
        <dbReference type="PROSITE" id="PS50850"/>
    </source>
</evidence>
<keyword evidence="3 6" id="KW-0812">Transmembrane</keyword>
<evidence type="ECO:0000256" key="5">
    <source>
        <dbReference type="ARBA" id="ARBA00023136"/>
    </source>
</evidence>
<dbReference type="PANTHER" id="PTHR23504">
    <property type="entry name" value="MAJOR FACILITATOR SUPERFAMILY DOMAIN-CONTAINING PROTEIN 10"/>
    <property type="match status" value="1"/>
</dbReference>
<sequence>STCGSSEHSGSCLGAGSDRRGGAGLMTGGGMEAPAARPRLTNKTLFVLGAMNMIDCINVNLLAPYVVRMVSEFLDTETNDPSVQQTVGLLTGLYSLCEVVFSPFWGTLSDRIGRKPALLIGLGGSCVAPILFGLGTNLTTVFFARALDGFFCGNMGVTRTYLGEIVDETNEARGYGFLATCFSFGLFIGPALGGELVYPAERFPSVFQGTIFDTYLPAREGPSLARSFSAFPRLLPPSLSGG</sequence>
<dbReference type="SUPFAM" id="SSF103473">
    <property type="entry name" value="MFS general substrate transporter"/>
    <property type="match status" value="1"/>
</dbReference>
<evidence type="ECO:0000256" key="2">
    <source>
        <dbReference type="ARBA" id="ARBA00022448"/>
    </source>
</evidence>
<feature type="transmembrane region" description="Helical" evidence="6">
    <location>
        <begin position="117"/>
        <end position="136"/>
    </location>
</feature>
<dbReference type="PRINTS" id="PR01035">
    <property type="entry name" value="TCRTETA"/>
</dbReference>
<evidence type="ECO:0000256" key="4">
    <source>
        <dbReference type="ARBA" id="ARBA00022989"/>
    </source>
</evidence>
<evidence type="ECO:0000313" key="8">
    <source>
        <dbReference type="EMBL" id="CAK0911077.1"/>
    </source>
</evidence>
<dbReference type="Pfam" id="PF07690">
    <property type="entry name" value="MFS_1"/>
    <property type="match status" value="1"/>
</dbReference>
<feature type="domain" description="Major facilitator superfamily (MFS) profile" evidence="7">
    <location>
        <begin position="44"/>
        <end position="242"/>
    </location>
</feature>
<gene>
    <name evidence="8" type="ORF">PCOR1329_LOCUS85065</name>
</gene>
<evidence type="ECO:0000313" key="9">
    <source>
        <dbReference type="Proteomes" id="UP001189429"/>
    </source>
</evidence>
<evidence type="ECO:0000256" key="1">
    <source>
        <dbReference type="ARBA" id="ARBA00004141"/>
    </source>
</evidence>
<dbReference type="Gene3D" id="1.20.1250.20">
    <property type="entry name" value="MFS general substrate transporter like domains"/>
    <property type="match status" value="1"/>
</dbReference>
<name>A0ABN9YHC9_9DINO</name>
<comment type="subcellular location">
    <subcellularLocation>
        <location evidence="1">Membrane</location>
        <topology evidence="1">Multi-pass membrane protein</topology>
    </subcellularLocation>
</comment>
<feature type="transmembrane region" description="Helical" evidence="6">
    <location>
        <begin position="45"/>
        <end position="67"/>
    </location>
</feature>
<dbReference type="EMBL" id="CAUYUJ010022514">
    <property type="protein sequence ID" value="CAK0911077.1"/>
    <property type="molecule type" value="Genomic_DNA"/>
</dbReference>
<dbReference type="InterPro" id="IPR011701">
    <property type="entry name" value="MFS"/>
</dbReference>
<keyword evidence="2" id="KW-0813">Transport</keyword>
<feature type="non-terminal residue" evidence="8">
    <location>
        <position position="1"/>
    </location>
</feature>
<keyword evidence="5 6" id="KW-0472">Membrane</keyword>
<reference evidence="8" key="1">
    <citation type="submission" date="2023-10" db="EMBL/GenBank/DDBJ databases">
        <authorList>
            <person name="Chen Y."/>
            <person name="Shah S."/>
            <person name="Dougan E. K."/>
            <person name="Thang M."/>
            <person name="Chan C."/>
        </authorList>
    </citation>
    <scope>NUCLEOTIDE SEQUENCE [LARGE SCALE GENOMIC DNA]</scope>
</reference>
<feature type="transmembrane region" description="Helical" evidence="6">
    <location>
        <begin position="174"/>
        <end position="193"/>
    </location>
</feature>
<evidence type="ECO:0000256" key="6">
    <source>
        <dbReference type="SAM" id="Phobius"/>
    </source>
</evidence>
<organism evidence="8 9">
    <name type="scientific">Prorocentrum cordatum</name>
    <dbReference type="NCBI Taxonomy" id="2364126"/>
    <lineage>
        <taxon>Eukaryota</taxon>
        <taxon>Sar</taxon>
        <taxon>Alveolata</taxon>
        <taxon>Dinophyceae</taxon>
        <taxon>Prorocentrales</taxon>
        <taxon>Prorocentraceae</taxon>
        <taxon>Prorocentrum</taxon>
    </lineage>
</organism>
<dbReference type="InterPro" id="IPR036259">
    <property type="entry name" value="MFS_trans_sf"/>
</dbReference>
<dbReference type="PROSITE" id="PS50850">
    <property type="entry name" value="MFS"/>
    <property type="match status" value="1"/>
</dbReference>
<dbReference type="InterPro" id="IPR020846">
    <property type="entry name" value="MFS_dom"/>
</dbReference>
<keyword evidence="4 6" id="KW-1133">Transmembrane helix</keyword>
<evidence type="ECO:0000256" key="3">
    <source>
        <dbReference type="ARBA" id="ARBA00022692"/>
    </source>
</evidence>
<accession>A0ABN9YHC9</accession>